<dbReference type="EMBL" id="JBHSLU010000004">
    <property type="protein sequence ID" value="MFC5504088.1"/>
    <property type="molecule type" value="Genomic_DNA"/>
</dbReference>
<protein>
    <submittedName>
        <fullName evidence="1">Uncharacterized protein</fullName>
    </submittedName>
</protein>
<gene>
    <name evidence="1" type="ORF">ACFPN9_02310</name>
</gene>
<evidence type="ECO:0000313" key="1">
    <source>
        <dbReference type="EMBL" id="MFC5504088.1"/>
    </source>
</evidence>
<name>A0ABW0NWG7_9HYPH</name>
<sequence length="90" mass="9214">MAGGKTIQGFNSCVCGAVSVVAPTIIADDAPVSCGGCSRVIGSWLGYKTFVSRAIGREAERLDRPARICVDPMPRSGIAVTSLRSAASIG</sequence>
<proteinExistence type="predicted"/>
<reference evidence="2" key="1">
    <citation type="journal article" date="2019" name="Int. J. Syst. Evol. Microbiol.">
        <title>The Global Catalogue of Microorganisms (GCM) 10K type strain sequencing project: providing services to taxonomists for standard genome sequencing and annotation.</title>
        <authorList>
            <consortium name="The Broad Institute Genomics Platform"/>
            <consortium name="The Broad Institute Genome Sequencing Center for Infectious Disease"/>
            <person name="Wu L."/>
            <person name="Ma J."/>
        </authorList>
    </citation>
    <scope>NUCLEOTIDE SEQUENCE [LARGE SCALE GENOMIC DNA]</scope>
    <source>
        <strain evidence="2">CCUG 43117</strain>
    </source>
</reference>
<comment type="caution">
    <text evidence="1">The sequence shown here is derived from an EMBL/GenBank/DDBJ whole genome shotgun (WGS) entry which is preliminary data.</text>
</comment>
<keyword evidence="2" id="KW-1185">Reference proteome</keyword>
<accession>A0ABW0NWG7</accession>
<dbReference type="Proteomes" id="UP001596060">
    <property type="component" value="Unassembled WGS sequence"/>
</dbReference>
<dbReference type="RefSeq" id="WP_066725530.1">
    <property type="nucleotide sequence ID" value="NZ_JBHSLU010000004.1"/>
</dbReference>
<organism evidence="1 2">
    <name type="scientific">Bosea massiliensis</name>
    <dbReference type="NCBI Taxonomy" id="151419"/>
    <lineage>
        <taxon>Bacteria</taxon>
        <taxon>Pseudomonadati</taxon>
        <taxon>Pseudomonadota</taxon>
        <taxon>Alphaproteobacteria</taxon>
        <taxon>Hyphomicrobiales</taxon>
        <taxon>Boseaceae</taxon>
        <taxon>Bosea</taxon>
    </lineage>
</organism>
<evidence type="ECO:0000313" key="2">
    <source>
        <dbReference type="Proteomes" id="UP001596060"/>
    </source>
</evidence>